<dbReference type="RefSeq" id="WP_130342279.1">
    <property type="nucleotide sequence ID" value="NZ_SGWQ01000001.1"/>
</dbReference>
<dbReference type="Proteomes" id="UP000294257">
    <property type="component" value="Unassembled WGS sequence"/>
</dbReference>
<sequence length="70" mass="7463">MSASPSGLWALGLIGSKCHLRQGAADRLGWAVCGALVDAAAPDPRSADEDHVCGRCHGWVISHCIFYLRE</sequence>
<dbReference type="AlphaFoldDB" id="A0A4Q7L5Q6"/>
<organism evidence="1 2">
    <name type="scientific">Herbihabitans rhizosphaerae</name>
    <dbReference type="NCBI Taxonomy" id="1872711"/>
    <lineage>
        <taxon>Bacteria</taxon>
        <taxon>Bacillati</taxon>
        <taxon>Actinomycetota</taxon>
        <taxon>Actinomycetes</taxon>
        <taxon>Pseudonocardiales</taxon>
        <taxon>Pseudonocardiaceae</taxon>
        <taxon>Herbihabitans</taxon>
    </lineage>
</organism>
<dbReference type="OrthoDB" id="5244690at2"/>
<name>A0A4Q7L5Q6_9PSEU</name>
<dbReference type="EMBL" id="SGWQ01000001">
    <property type="protein sequence ID" value="RZS44614.1"/>
    <property type="molecule type" value="Genomic_DNA"/>
</dbReference>
<proteinExistence type="predicted"/>
<protein>
    <submittedName>
        <fullName evidence="1">Uncharacterized protein</fullName>
    </submittedName>
</protein>
<gene>
    <name evidence="1" type="ORF">EV193_101490</name>
</gene>
<evidence type="ECO:0000313" key="2">
    <source>
        <dbReference type="Proteomes" id="UP000294257"/>
    </source>
</evidence>
<reference evidence="1 2" key="1">
    <citation type="submission" date="2019-02" db="EMBL/GenBank/DDBJ databases">
        <title>Genomic Encyclopedia of Type Strains, Phase IV (KMG-IV): sequencing the most valuable type-strain genomes for metagenomic binning, comparative biology and taxonomic classification.</title>
        <authorList>
            <person name="Goeker M."/>
        </authorList>
    </citation>
    <scope>NUCLEOTIDE SEQUENCE [LARGE SCALE GENOMIC DNA]</scope>
    <source>
        <strain evidence="1 2">DSM 101727</strain>
    </source>
</reference>
<keyword evidence="2" id="KW-1185">Reference proteome</keyword>
<accession>A0A4Q7L5Q6</accession>
<evidence type="ECO:0000313" key="1">
    <source>
        <dbReference type="EMBL" id="RZS44614.1"/>
    </source>
</evidence>
<comment type="caution">
    <text evidence="1">The sequence shown here is derived from an EMBL/GenBank/DDBJ whole genome shotgun (WGS) entry which is preliminary data.</text>
</comment>